<sequence length="724" mass="82421">MDPKEWSNPLQDFAYAQGRPSGASWKEKPVFVDVLRDAEGKKVPCRVYHFTCMTVDTTMNICPYCAYFWPGQGVKTCEFNDPDIATTPHCEASRDTLKCRRDQELALQRLLVAPEHALVMKTLAYFTAIKNRGCQGPLNEPTYGVRPQSQMEWDSRVEEGRRGHTSKENCEGTVILDYDAKNRPFVRCEHYNRNRTVDHFVDYSIRREMFETEYLIALFEGDQQIINDVEEAANLSGNGPSSGCLAIVNSSSVRVNCPYTHRNGDGELVVGKLRRLPCTSKTRLYEPQEEYRLMCPYVLVTCSGAHNHPIPLPTKTPPRLRTRLLELLRSFDQDLPDLTPRGFLRHASTKIWLASQLPGVPNPTLSDVHISLANRDHLRSYITQVQTACFPHGTGWEGLKAAKEEQDRVLPPNLHYIRHMNEAQLKYDVDDGEATLPSDTPFRVVLCMTPENSKRLLHAQYVQCDIGFKRIAGFHEFELGGLEPISRTALVFARVYLNCQSAAAHKYVFDCIDQVVYQDTGEHIRWRHLCARDRYDLSVGILQITADQHSGQAKGLGLHLQSRARYMEEQYDLHEPDRLLSSLSDYDHLRRVFRLCAVHILRNIQKSKAPDNVKAMMRSLICITHDNWTGTIEDIRRQGGKSAINWLDDKTRSKFAFPGMCWSLSFIPLHAWKVGDSNSNIIESLHSNANREGTSCSLLGGVKKGQYLDSLKEKDMKAFENTGI</sequence>
<protein>
    <submittedName>
        <fullName evidence="1">Uncharacterized protein</fullName>
    </submittedName>
</protein>
<proteinExistence type="predicted"/>
<comment type="caution">
    <text evidence="1">The sequence shown here is derived from an EMBL/GenBank/DDBJ whole genome shotgun (WGS) entry which is preliminary data.</text>
</comment>
<accession>A0A9P6D1F9</accession>
<keyword evidence="2" id="KW-1185">Reference proteome</keyword>
<dbReference type="EMBL" id="MU154699">
    <property type="protein sequence ID" value="KAF9488751.1"/>
    <property type="molecule type" value="Genomic_DNA"/>
</dbReference>
<gene>
    <name evidence="1" type="ORF">BDN71DRAFT_410084</name>
</gene>
<name>A0A9P6D1F9_PLEER</name>
<reference evidence="1" key="1">
    <citation type="submission" date="2020-11" db="EMBL/GenBank/DDBJ databases">
        <authorList>
            <consortium name="DOE Joint Genome Institute"/>
            <person name="Ahrendt S."/>
            <person name="Riley R."/>
            <person name="Andreopoulos W."/>
            <person name="Labutti K."/>
            <person name="Pangilinan J."/>
            <person name="Ruiz-Duenas F.J."/>
            <person name="Barrasa J.M."/>
            <person name="Sanchez-Garcia M."/>
            <person name="Camarero S."/>
            <person name="Miyauchi S."/>
            <person name="Serrano A."/>
            <person name="Linde D."/>
            <person name="Babiker R."/>
            <person name="Drula E."/>
            <person name="Ayuso-Fernandez I."/>
            <person name="Pacheco R."/>
            <person name="Padilla G."/>
            <person name="Ferreira P."/>
            <person name="Barriuso J."/>
            <person name="Kellner H."/>
            <person name="Castanera R."/>
            <person name="Alfaro M."/>
            <person name="Ramirez L."/>
            <person name="Pisabarro A.G."/>
            <person name="Kuo A."/>
            <person name="Tritt A."/>
            <person name="Lipzen A."/>
            <person name="He G."/>
            <person name="Yan M."/>
            <person name="Ng V."/>
            <person name="Cullen D."/>
            <person name="Martin F."/>
            <person name="Rosso M.-N."/>
            <person name="Henrissat B."/>
            <person name="Hibbett D."/>
            <person name="Martinez A.T."/>
            <person name="Grigoriev I.V."/>
        </authorList>
    </citation>
    <scope>NUCLEOTIDE SEQUENCE</scope>
    <source>
        <strain evidence="1">ATCC 90797</strain>
    </source>
</reference>
<evidence type="ECO:0000313" key="2">
    <source>
        <dbReference type="Proteomes" id="UP000807025"/>
    </source>
</evidence>
<dbReference type="Proteomes" id="UP000807025">
    <property type="component" value="Unassembled WGS sequence"/>
</dbReference>
<evidence type="ECO:0000313" key="1">
    <source>
        <dbReference type="EMBL" id="KAF9488751.1"/>
    </source>
</evidence>
<organism evidence="1 2">
    <name type="scientific">Pleurotus eryngii</name>
    <name type="common">Boletus of the steppes</name>
    <dbReference type="NCBI Taxonomy" id="5323"/>
    <lineage>
        <taxon>Eukaryota</taxon>
        <taxon>Fungi</taxon>
        <taxon>Dikarya</taxon>
        <taxon>Basidiomycota</taxon>
        <taxon>Agaricomycotina</taxon>
        <taxon>Agaricomycetes</taxon>
        <taxon>Agaricomycetidae</taxon>
        <taxon>Agaricales</taxon>
        <taxon>Pleurotineae</taxon>
        <taxon>Pleurotaceae</taxon>
        <taxon>Pleurotus</taxon>
    </lineage>
</organism>
<dbReference type="AlphaFoldDB" id="A0A9P6D1F9"/>
<dbReference type="OrthoDB" id="3268409at2759"/>